<evidence type="ECO:0000313" key="9">
    <source>
        <dbReference type="Proteomes" id="UP000050471"/>
    </source>
</evidence>
<gene>
    <name evidence="8" type="ORF">AKJ29_03185</name>
</gene>
<dbReference type="PANTHER" id="PTHR34388">
    <property type="entry name" value="DNA POLYMERASE III SUBUNIT DELTA"/>
    <property type="match status" value="1"/>
</dbReference>
<organism evidence="8 9">
    <name type="scientific">Aliiroseovarius crassostreae</name>
    <dbReference type="NCBI Taxonomy" id="154981"/>
    <lineage>
        <taxon>Bacteria</taxon>
        <taxon>Pseudomonadati</taxon>
        <taxon>Pseudomonadota</taxon>
        <taxon>Alphaproteobacteria</taxon>
        <taxon>Rhodobacterales</taxon>
        <taxon>Paracoccaceae</taxon>
        <taxon>Aliiroseovarius</taxon>
    </lineage>
</organism>
<keyword evidence="4" id="KW-0235">DNA replication</keyword>
<dbReference type="InterPro" id="IPR005790">
    <property type="entry name" value="DNA_polIII_delta"/>
</dbReference>
<keyword evidence="2" id="KW-0808">Transferase</keyword>
<dbReference type="NCBIfam" id="TIGR01128">
    <property type="entry name" value="holA"/>
    <property type="match status" value="1"/>
</dbReference>
<dbReference type="Gene3D" id="3.40.50.300">
    <property type="entry name" value="P-loop containing nucleotide triphosphate hydrolases"/>
    <property type="match status" value="1"/>
</dbReference>
<dbReference type="OrthoDB" id="9804983at2"/>
<accession>A0A0P7JKK4</accession>
<sequence length="341" mass="37416">MKLSPRDAARYFTKPEPHRTGVLIFGTDPMRVALKRQELIAALIGPQGEEEMRLTRIPASELRKDPAMLSDAIKAQSFFPGPRVAFVEDATDLVGDIVTKALEDWQEGDAQVVITAGSLKPKGKLRKLFETHPNAYAAGIYDDPPTREEIEADFKRAGLGEVDREAMNDLIGLSRDLDPGDFRQTVEKLALYKLSDPTPVTPDDVLAMAPASTEAELDTLLHIVAEGKTTEIGPVLSKLQAQGTQPVALCIGATRHFRALHAASSDPGGAAQGIGRLRPPVHFKNRDRMVRQAQNWGTHRLEKALEALIETDLTLRSSQKAPQLALMERTLIRLAMLGGRR</sequence>
<evidence type="ECO:0000313" key="8">
    <source>
        <dbReference type="EMBL" id="KPN61628.1"/>
    </source>
</evidence>
<evidence type="ECO:0000256" key="4">
    <source>
        <dbReference type="ARBA" id="ARBA00022705"/>
    </source>
</evidence>
<keyword evidence="9" id="KW-1185">Reference proteome</keyword>
<dbReference type="GO" id="GO:0003887">
    <property type="term" value="F:DNA-directed DNA polymerase activity"/>
    <property type="evidence" value="ECO:0007669"/>
    <property type="project" value="UniProtKB-KW"/>
</dbReference>
<evidence type="ECO:0000256" key="2">
    <source>
        <dbReference type="ARBA" id="ARBA00022679"/>
    </source>
</evidence>
<protein>
    <recommendedName>
        <fullName evidence="1">DNA-directed DNA polymerase</fullName>
        <ecNumber evidence="1">2.7.7.7</ecNumber>
    </recommendedName>
</protein>
<dbReference type="STRING" id="154981.AKJ29_03185"/>
<evidence type="ECO:0000256" key="1">
    <source>
        <dbReference type="ARBA" id="ARBA00012417"/>
    </source>
</evidence>
<comment type="similarity">
    <text evidence="6">Belongs to the DNA polymerase HolA subunit family.</text>
</comment>
<comment type="catalytic activity">
    <reaction evidence="7">
        <text>DNA(n) + a 2'-deoxyribonucleoside 5'-triphosphate = DNA(n+1) + diphosphate</text>
        <dbReference type="Rhea" id="RHEA:22508"/>
        <dbReference type="Rhea" id="RHEA-COMP:17339"/>
        <dbReference type="Rhea" id="RHEA-COMP:17340"/>
        <dbReference type="ChEBI" id="CHEBI:33019"/>
        <dbReference type="ChEBI" id="CHEBI:61560"/>
        <dbReference type="ChEBI" id="CHEBI:173112"/>
        <dbReference type="EC" id="2.7.7.7"/>
    </reaction>
</comment>
<dbReference type="RefSeq" id="WP_055192959.1">
    <property type="nucleotide sequence ID" value="NZ_FPBS01000006.1"/>
</dbReference>
<dbReference type="Proteomes" id="UP000050471">
    <property type="component" value="Unassembled WGS sequence"/>
</dbReference>
<name>A0A0P7JKK4_9RHOB</name>
<evidence type="ECO:0000256" key="3">
    <source>
        <dbReference type="ARBA" id="ARBA00022695"/>
    </source>
</evidence>
<dbReference type="GO" id="GO:0009360">
    <property type="term" value="C:DNA polymerase III complex"/>
    <property type="evidence" value="ECO:0007669"/>
    <property type="project" value="TreeGrafter"/>
</dbReference>
<dbReference type="EMBL" id="LKBA01000025">
    <property type="protein sequence ID" value="KPN61628.1"/>
    <property type="molecule type" value="Genomic_DNA"/>
</dbReference>
<evidence type="ECO:0000256" key="7">
    <source>
        <dbReference type="ARBA" id="ARBA00049244"/>
    </source>
</evidence>
<dbReference type="SUPFAM" id="SSF48019">
    <property type="entry name" value="post-AAA+ oligomerization domain-like"/>
    <property type="match status" value="1"/>
</dbReference>
<proteinExistence type="inferred from homology"/>
<dbReference type="EC" id="2.7.7.7" evidence="1"/>
<dbReference type="InterPro" id="IPR008921">
    <property type="entry name" value="DNA_pol3_clamp-load_cplx_C"/>
</dbReference>
<dbReference type="Gene3D" id="1.20.272.10">
    <property type="match status" value="1"/>
</dbReference>
<keyword evidence="3" id="KW-0548">Nucleotidyltransferase</keyword>
<dbReference type="GO" id="GO:0006261">
    <property type="term" value="P:DNA-templated DNA replication"/>
    <property type="evidence" value="ECO:0007669"/>
    <property type="project" value="TreeGrafter"/>
</dbReference>
<evidence type="ECO:0000256" key="5">
    <source>
        <dbReference type="ARBA" id="ARBA00022932"/>
    </source>
</evidence>
<reference evidence="8 9" key="1">
    <citation type="submission" date="2015-09" db="EMBL/GenBank/DDBJ databases">
        <title>Draft genome sequence of Aliiroseovarius crassostreae CV919-312TSm, the causative agent of Roseovarius Oyster Disease (formerly Juvenile Oyster Disease).</title>
        <authorList>
            <person name="Kessner L."/>
            <person name="Spinard E."/>
            <person name="Nelson D."/>
        </authorList>
    </citation>
    <scope>NUCLEOTIDE SEQUENCE [LARGE SCALE GENOMIC DNA]</scope>
    <source>
        <strain evidence="8 9">CV919-312</strain>
    </source>
</reference>
<dbReference type="GO" id="GO:0003677">
    <property type="term" value="F:DNA binding"/>
    <property type="evidence" value="ECO:0007669"/>
    <property type="project" value="InterPro"/>
</dbReference>
<dbReference type="InterPro" id="IPR027417">
    <property type="entry name" value="P-loop_NTPase"/>
</dbReference>
<keyword evidence="5" id="KW-0239">DNA-directed DNA polymerase</keyword>
<dbReference type="AlphaFoldDB" id="A0A0P7JKK4"/>
<dbReference type="PANTHER" id="PTHR34388:SF1">
    <property type="entry name" value="DNA POLYMERASE III SUBUNIT DELTA"/>
    <property type="match status" value="1"/>
</dbReference>
<comment type="caution">
    <text evidence="8">The sequence shown here is derived from an EMBL/GenBank/DDBJ whole genome shotgun (WGS) entry which is preliminary data.</text>
</comment>
<evidence type="ECO:0000256" key="6">
    <source>
        <dbReference type="ARBA" id="ARBA00034754"/>
    </source>
</evidence>